<dbReference type="PIRSF" id="PIRSF029886">
    <property type="entry name" value="KBAA"/>
    <property type="match status" value="1"/>
</dbReference>
<feature type="transmembrane region" description="Helical" evidence="1">
    <location>
        <begin position="167"/>
        <end position="188"/>
    </location>
</feature>
<dbReference type="AlphaFoldDB" id="A0A1H3SIJ8"/>
<reference evidence="3" key="1">
    <citation type="submission" date="2016-10" db="EMBL/GenBank/DDBJ databases">
        <authorList>
            <person name="Varghese N."/>
            <person name="Submissions S."/>
        </authorList>
    </citation>
    <scope>NUCLEOTIDE SEQUENCE [LARGE SCALE GENOMIC DNA]</scope>
    <source>
        <strain evidence="3">SP</strain>
    </source>
</reference>
<organism evidence="2 3">
    <name type="scientific">Evansella caseinilytica</name>
    <dbReference type="NCBI Taxonomy" id="1503961"/>
    <lineage>
        <taxon>Bacteria</taxon>
        <taxon>Bacillati</taxon>
        <taxon>Bacillota</taxon>
        <taxon>Bacilli</taxon>
        <taxon>Bacillales</taxon>
        <taxon>Bacillaceae</taxon>
        <taxon>Evansella</taxon>
    </lineage>
</organism>
<protein>
    <submittedName>
        <fullName evidence="2">KinB signaling pathway activation protein</fullName>
    </submittedName>
</protein>
<dbReference type="InterPro" id="IPR024164">
    <property type="entry name" value="KinB-signalling_activ"/>
</dbReference>
<keyword evidence="1" id="KW-1133">Transmembrane helix</keyword>
<proteinExistence type="predicted"/>
<feature type="transmembrane region" description="Helical" evidence="1">
    <location>
        <begin position="81"/>
        <end position="101"/>
    </location>
</feature>
<sequence length="215" mass="24181">MNTKKVVFLFYSTFIIGTIAGFLIGFILDWQTHIDDIMNGKIGGFAMIFITASIWTIISQMGFFAYLTIHRFGLGIFRSTRLWNLVQIVLIAFALFDLVYFRHLLFAEAGESMAAYLVVPLLLLLYGGIVAYLKSKDTNRAAFVPALFFMVVVTTVEWIPALRENDSTFLITSIVPLLTANTWQLLVLHRLHEQGTDAKTQSGSSVKKAQLSKTK</sequence>
<dbReference type="EMBL" id="FNPI01000011">
    <property type="protein sequence ID" value="SDZ37520.1"/>
    <property type="molecule type" value="Genomic_DNA"/>
</dbReference>
<evidence type="ECO:0000313" key="2">
    <source>
        <dbReference type="EMBL" id="SDZ37520.1"/>
    </source>
</evidence>
<dbReference type="SMART" id="SM01251">
    <property type="entry name" value="KbaA"/>
    <property type="match status" value="1"/>
</dbReference>
<evidence type="ECO:0000256" key="1">
    <source>
        <dbReference type="SAM" id="Phobius"/>
    </source>
</evidence>
<feature type="transmembrane region" description="Helical" evidence="1">
    <location>
        <begin position="142"/>
        <end position="161"/>
    </location>
</feature>
<keyword evidence="1" id="KW-0472">Membrane</keyword>
<feature type="transmembrane region" description="Helical" evidence="1">
    <location>
        <begin position="113"/>
        <end position="133"/>
    </location>
</feature>
<keyword evidence="1" id="KW-0812">Transmembrane</keyword>
<dbReference type="GO" id="GO:0045881">
    <property type="term" value="P:positive regulation of sporulation resulting in formation of a cellular spore"/>
    <property type="evidence" value="ECO:0007669"/>
    <property type="project" value="InterPro"/>
</dbReference>
<dbReference type="Proteomes" id="UP000198935">
    <property type="component" value="Unassembled WGS sequence"/>
</dbReference>
<gene>
    <name evidence="2" type="ORF">SAMN05421736_11118</name>
</gene>
<name>A0A1H3SIJ8_9BACI</name>
<evidence type="ECO:0000313" key="3">
    <source>
        <dbReference type="Proteomes" id="UP000198935"/>
    </source>
</evidence>
<dbReference type="STRING" id="1503961.SAMN05421736_11118"/>
<dbReference type="OrthoDB" id="2374256at2"/>
<dbReference type="Pfam" id="PF14089">
    <property type="entry name" value="KbaA"/>
    <property type="match status" value="1"/>
</dbReference>
<feature type="transmembrane region" description="Helical" evidence="1">
    <location>
        <begin position="48"/>
        <end position="69"/>
    </location>
</feature>
<accession>A0A1H3SIJ8</accession>
<keyword evidence="3" id="KW-1185">Reference proteome</keyword>
<feature type="transmembrane region" description="Helical" evidence="1">
    <location>
        <begin position="7"/>
        <end position="28"/>
    </location>
</feature>